<sequence length="56" mass="6307">MTTALEIEKAIERLPEPEQRKLAEWFEDHRLIVASSASLSSIYDEEDGGESQLTGE</sequence>
<proteinExistence type="predicted"/>
<gene>
    <name evidence="1" type="ORF">Hsar01_03794</name>
</gene>
<evidence type="ECO:0000313" key="1">
    <source>
        <dbReference type="EMBL" id="GAA5484550.1"/>
    </source>
</evidence>
<protein>
    <submittedName>
        <fullName evidence="1">Uncharacterized protein</fullName>
    </submittedName>
</protein>
<comment type="caution">
    <text evidence="1">The sequence shown here is derived from an EMBL/GenBank/DDBJ whole genome shotgun (WGS) entry which is preliminary data.</text>
</comment>
<evidence type="ECO:0000313" key="2">
    <source>
        <dbReference type="Proteomes" id="UP001476282"/>
    </source>
</evidence>
<dbReference type="Proteomes" id="UP001476282">
    <property type="component" value="Unassembled WGS sequence"/>
</dbReference>
<dbReference type="RefSeq" id="WP_353568653.1">
    <property type="nucleotide sequence ID" value="NZ_BAABRI010000028.1"/>
</dbReference>
<accession>A0ABP9USN7</accession>
<dbReference type="EMBL" id="BAABRI010000028">
    <property type="protein sequence ID" value="GAA5484550.1"/>
    <property type="molecule type" value="Genomic_DNA"/>
</dbReference>
<reference evidence="1 2" key="1">
    <citation type="submission" date="2024-02" db="EMBL/GenBank/DDBJ databases">
        <title>Haloferula sargassicola NBRC 104335.</title>
        <authorList>
            <person name="Ichikawa N."/>
            <person name="Katano-Makiyama Y."/>
            <person name="Hidaka K."/>
        </authorList>
    </citation>
    <scope>NUCLEOTIDE SEQUENCE [LARGE SCALE GENOMIC DNA]</scope>
    <source>
        <strain evidence="1 2">NBRC 104335</strain>
    </source>
</reference>
<name>A0ABP9USN7_9BACT</name>
<keyword evidence="2" id="KW-1185">Reference proteome</keyword>
<organism evidence="1 2">
    <name type="scientific">Haloferula sargassicola</name>
    <dbReference type="NCBI Taxonomy" id="490096"/>
    <lineage>
        <taxon>Bacteria</taxon>
        <taxon>Pseudomonadati</taxon>
        <taxon>Verrucomicrobiota</taxon>
        <taxon>Verrucomicrobiia</taxon>
        <taxon>Verrucomicrobiales</taxon>
        <taxon>Verrucomicrobiaceae</taxon>
        <taxon>Haloferula</taxon>
    </lineage>
</organism>